<dbReference type="Pfam" id="PF00107">
    <property type="entry name" value="ADH_zinc_N"/>
    <property type="match status" value="1"/>
</dbReference>
<organism evidence="2 3">
    <name type="scientific">Micromonospora yangpuensis</name>
    <dbReference type="NCBI Taxonomy" id="683228"/>
    <lineage>
        <taxon>Bacteria</taxon>
        <taxon>Bacillati</taxon>
        <taxon>Actinomycetota</taxon>
        <taxon>Actinomycetes</taxon>
        <taxon>Micromonosporales</taxon>
        <taxon>Micromonosporaceae</taxon>
        <taxon>Micromonospora</taxon>
    </lineage>
</organism>
<dbReference type="SUPFAM" id="SSF50129">
    <property type="entry name" value="GroES-like"/>
    <property type="match status" value="1"/>
</dbReference>
<feature type="domain" description="Enoyl reductase (ER)" evidence="1">
    <location>
        <begin position="11"/>
        <end position="299"/>
    </location>
</feature>
<dbReference type="PANTHER" id="PTHR43677:SF4">
    <property type="entry name" value="QUINONE OXIDOREDUCTASE-LIKE PROTEIN 2"/>
    <property type="match status" value="1"/>
</dbReference>
<evidence type="ECO:0000313" key="3">
    <source>
        <dbReference type="Proteomes" id="UP000198937"/>
    </source>
</evidence>
<dbReference type="Gene3D" id="3.90.180.10">
    <property type="entry name" value="Medium-chain alcohol dehydrogenases, catalytic domain"/>
    <property type="match status" value="1"/>
</dbReference>
<proteinExistence type="predicted"/>
<reference evidence="2 3" key="1">
    <citation type="submission" date="2016-06" db="EMBL/GenBank/DDBJ databases">
        <authorList>
            <person name="Kjaerup R.B."/>
            <person name="Dalgaard T.S."/>
            <person name="Juul-Madsen H.R."/>
        </authorList>
    </citation>
    <scope>NUCLEOTIDE SEQUENCE [LARGE SCALE GENOMIC DNA]</scope>
    <source>
        <strain evidence="2 3">DSM 45577</strain>
    </source>
</reference>
<dbReference type="CDD" id="cd08270">
    <property type="entry name" value="MDR4"/>
    <property type="match status" value="1"/>
</dbReference>
<gene>
    <name evidence="2" type="ORF">GA0070617_2653</name>
</gene>
<dbReference type="EMBL" id="FMIA01000002">
    <property type="protein sequence ID" value="SCL54391.1"/>
    <property type="molecule type" value="Genomic_DNA"/>
</dbReference>
<dbReference type="InterPro" id="IPR051397">
    <property type="entry name" value="Zn-ADH-like_protein"/>
</dbReference>
<dbReference type="SMART" id="SM00829">
    <property type="entry name" value="PKS_ER"/>
    <property type="match status" value="1"/>
</dbReference>
<dbReference type="AlphaFoldDB" id="A0A1C6UK81"/>
<dbReference type="Proteomes" id="UP000198937">
    <property type="component" value="Unassembled WGS sequence"/>
</dbReference>
<dbReference type="PANTHER" id="PTHR43677">
    <property type="entry name" value="SHORT-CHAIN DEHYDROGENASE/REDUCTASE"/>
    <property type="match status" value="1"/>
</dbReference>
<evidence type="ECO:0000259" key="1">
    <source>
        <dbReference type="SMART" id="SM00829"/>
    </source>
</evidence>
<accession>A0A1C6UK81</accession>
<dbReference type="GO" id="GO:0016491">
    <property type="term" value="F:oxidoreductase activity"/>
    <property type="evidence" value="ECO:0007669"/>
    <property type="project" value="InterPro"/>
</dbReference>
<sequence>MRAIIATPDAGPGYRPDEVPDPVAGPSQVLIAVEHVSVNHGEVRYARAFPAGTMLGHDAVGRVLRAATTGTGPRVGAWVIALGAGAWAHRMAVDVGAVAEIPGGMDVAELAVLPTVGVTALRALRSTGPLRGRRVLVTGASGGVGRIAVQLASSQGAEVIAVVGSASRADGLASLGAKEVVVGIDAIAGEVDVVVETVGGVVLPAAWRLLSPGGVLHSIGWASGEPATFPVNSTFAPGAARSLRSFGDVASPGADLACLLGLVRDGALRVPVGWRGSWRHLDEAAAALLGRRVAGKVLLDVD</sequence>
<dbReference type="SUPFAM" id="SSF51735">
    <property type="entry name" value="NAD(P)-binding Rossmann-fold domains"/>
    <property type="match status" value="1"/>
</dbReference>
<name>A0A1C6UK81_9ACTN</name>
<keyword evidence="3" id="KW-1185">Reference proteome</keyword>
<dbReference type="Gene3D" id="3.40.50.720">
    <property type="entry name" value="NAD(P)-binding Rossmann-like Domain"/>
    <property type="match status" value="1"/>
</dbReference>
<evidence type="ECO:0000313" key="2">
    <source>
        <dbReference type="EMBL" id="SCL54391.1"/>
    </source>
</evidence>
<dbReference type="InterPro" id="IPR036291">
    <property type="entry name" value="NAD(P)-bd_dom_sf"/>
</dbReference>
<dbReference type="InterPro" id="IPR013149">
    <property type="entry name" value="ADH-like_C"/>
</dbReference>
<dbReference type="STRING" id="683228.GA0070617_2653"/>
<dbReference type="InterPro" id="IPR011032">
    <property type="entry name" value="GroES-like_sf"/>
</dbReference>
<dbReference type="InterPro" id="IPR013154">
    <property type="entry name" value="ADH-like_N"/>
</dbReference>
<protein>
    <submittedName>
        <fullName evidence="2">NADPH:quinone reductase</fullName>
    </submittedName>
</protein>
<dbReference type="InterPro" id="IPR020843">
    <property type="entry name" value="ER"/>
</dbReference>
<dbReference type="Pfam" id="PF08240">
    <property type="entry name" value="ADH_N"/>
    <property type="match status" value="1"/>
</dbReference>